<organism evidence="2 3">
    <name type="scientific">Listeria welshimeri serovar 6b (strain ATCC 35897 / DSM 20650 / CCUG 15529 / CIP 8149 / NCTC 11857 / SLCC 5334 / V8)</name>
    <dbReference type="NCBI Taxonomy" id="386043"/>
    <lineage>
        <taxon>Bacteria</taxon>
        <taxon>Bacillati</taxon>
        <taxon>Bacillota</taxon>
        <taxon>Bacilli</taxon>
        <taxon>Bacillales</taxon>
        <taxon>Listeriaceae</taxon>
        <taxon>Listeria</taxon>
    </lineage>
</organism>
<keyword evidence="1" id="KW-1133">Transmembrane helix</keyword>
<dbReference type="HOGENOM" id="CLU_1545771_0_0_9"/>
<dbReference type="EMBL" id="AM263198">
    <property type="protein sequence ID" value="CAK19496.1"/>
    <property type="molecule type" value="Genomic_DNA"/>
</dbReference>
<reference evidence="2 3" key="1">
    <citation type="journal article" date="2006" name="J. Bacteriol.">
        <title>Whole-genome sequence of Listeria welshimeri reveals common steps in genome reduction with Listeria innocua as compared to Listeria monocytogenes.</title>
        <authorList>
            <person name="Hain T."/>
            <person name="Steinweg C."/>
            <person name="Kuenne C.T."/>
            <person name="Billion A."/>
            <person name="Ghai R."/>
            <person name="Chatterjee S.S."/>
            <person name="Domann E."/>
            <person name="Kaerst U."/>
            <person name="Goesmann A."/>
            <person name="Bekel T."/>
            <person name="Bartels D."/>
            <person name="Kaiser O."/>
            <person name="Meyer F."/>
            <person name="Puehler A."/>
            <person name="Weisshaar B."/>
            <person name="Wehland J."/>
            <person name="Liang C."/>
            <person name="Dandekar T."/>
            <person name="Lampidis R."/>
            <person name="Kreft J."/>
            <person name="Goebel W."/>
            <person name="Chakraborty T."/>
        </authorList>
    </citation>
    <scope>NUCLEOTIDE SEQUENCE [LARGE SCALE GENOMIC DNA]</scope>
    <source>
        <strain evidence="3">ATCC 35897 / DSM 20650 / CIP 8149 / NCTC 11857 / SLCC 5334 / V8</strain>
    </source>
</reference>
<sequence length="173" mass="19946">MWEFLQTVFISIVTSAIVSFIGAWIAFFVERKKQFFALQIKARGEMTEDWKMAHLELYKNVLEFKNYIGLFTEEGNEFKKSEDIQNFAPLEKLNSLYNLINDNSIFFSTDLIASIETFFNNNNLASIASAYTGKNMNDIPFPIKLLDDSIFECNKLMSKIKAETGISLISFKK</sequence>
<dbReference type="Proteomes" id="UP000000779">
    <property type="component" value="Chromosome"/>
</dbReference>
<dbReference type="AlphaFoldDB" id="A0AER4"/>
<proteinExistence type="predicted"/>
<protein>
    <submittedName>
        <fullName evidence="2">Uncharacterized protein</fullName>
    </submittedName>
</protein>
<keyword evidence="1" id="KW-0472">Membrane</keyword>
<name>A0AER4_LISW6</name>
<accession>A0AER4</accession>
<feature type="transmembrane region" description="Helical" evidence="1">
    <location>
        <begin position="6"/>
        <end position="29"/>
    </location>
</feature>
<keyword evidence="1" id="KW-0812">Transmembrane</keyword>
<dbReference type="KEGG" id="lwe:lwe0078"/>
<gene>
    <name evidence="2" type="ordered locus">lwe0078</name>
</gene>
<evidence type="ECO:0000313" key="2">
    <source>
        <dbReference type="EMBL" id="CAK19496.1"/>
    </source>
</evidence>
<evidence type="ECO:0000256" key="1">
    <source>
        <dbReference type="SAM" id="Phobius"/>
    </source>
</evidence>
<evidence type="ECO:0000313" key="3">
    <source>
        <dbReference type="Proteomes" id="UP000000779"/>
    </source>
</evidence>